<evidence type="ECO:0000313" key="5">
    <source>
        <dbReference type="Proteomes" id="UP000035642"/>
    </source>
</evidence>
<feature type="domain" description="Shugoshin C-terminal" evidence="4">
    <location>
        <begin position="5"/>
        <end position="28"/>
    </location>
</feature>
<dbReference type="InterPro" id="IPR011515">
    <property type="entry name" value="Shugoshin_C"/>
</dbReference>
<reference evidence="6" key="2">
    <citation type="submission" date="2017-02" db="UniProtKB">
        <authorList>
            <consortium name="WormBaseParasite"/>
        </authorList>
    </citation>
    <scope>IDENTIFICATION</scope>
</reference>
<evidence type="ECO:0000256" key="3">
    <source>
        <dbReference type="SAM" id="MobiDB-lite"/>
    </source>
</evidence>
<keyword evidence="2" id="KW-0159">Chromosome partition</keyword>
<evidence type="ECO:0000313" key="6">
    <source>
        <dbReference type="WBParaSite" id="ACAC_0000677901-mRNA-1"/>
    </source>
</evidence>
<dbReference type="GO" id="GO:0000775">
    <property type="term" value="C:chromosome, centromeric region"/>
    <property type="evidence" value="ECO:0007669"/>
    <property type="project" value="InterPro"/>
</dbReference>
<comment type="similarity">
    <text evidence="1">Belongs to the shugoshin family.</text>
</comment>
<reference evidence="5" key="1">
    <citation type="submission" date="2012-09" db="EMBL/GenBank/DDBJ databases">
        <authorList>
            <person name="Martin A.A."/>
        </authorList>
    </citation>
    <scope>NUCLEOTIDE SEQUENCE</scope>
</reference>
<dbReference type="AlphaFoldDB" id="A0A0K0D9H6"/>
<protein>
    <submittedName>
        <fullName evidence="6">Shugoshin_C domain-containing protein</fullName>
    </submittedName>
</protein>
<keyword evidence="5" id="KW-1185">Reference proteome</keyword>
<organism evidence="5 6">
    <name type="scientific">Angiostrongylus cantonensis</name>
    <name type="common">Rat lungworm</name>
    <dbReference type="NCBI Taxonomy" id="6313"/>
    <lineage>
        <taxon>Eukaryota</taxon>
        <taxon>Metazoa</taxon>
        <taxon>Ecdysozoa</taxon>
        <taxon>Nematoda</taxon>
        <taxon>Chromadorea</taxon>
        <taxon>Rhabditida</taxon>
        <taxon>Rhabditina</taxon>
        <taxon>Rhabditomorpha</taxon>
        <taxon>Strongyloidea</taxon>
        <taxon>Metastrongylidae</taxon>
        <taxon>Angiostrongylus</taxon>
    </lineage>
</organism>
<evidence type="ECO:0000259" key="4">
    <source>
        <dbReference type="Pfam" id="PF07557"/>
    </source>
</evidence>
<name>A0A0K0D9H6_ANGCA</name>
<sequence>MVRIRRKRTAALKIKTMTEPKLNSKLRRPCRRDEPHPFISSLY</sequence>
<dbReference type="GO" id="GO:0045132">
    <property type="term" value="P:meiotic chromosome segregation"/>
    <property type="evidence" value="ECO:0007669"/>
    <property type="project" value="InterPro"/>
</dbReference>
<dbReference type="Proteomes" id="UP000035642">
    <property type="component" value="Unassembled WGS sequence"/>
</dbReference>
<dbReference type="Pfam" id="PF07557">
    <property type="entry name" value="Shugoshin_C"/>
    <property type="match status" value="1"/>
</dbReference>
<evidence type="ECO:0000256" key="2">
    <source>
        <dbReference type="ARBA" id="ARBA00022829"/>
    </source>
</evidence>
<accession>A0A0K0D9H6</accession>
<dbReference type="WBParaSite" id="ACAC_0000677901-mRNA-1">
    <property type="protein sequence ID" value="ACAC_0000677901-mRNA-1"/>
    <property type="gene ID" value="ACAC_0000677901"/>
</dbReference>
<dbReference type="GO" id="GO:0005634">
    <property type="term" value="C:nucleus"/>
    <property type="evidence" value="ECO:0007669"/>
    <property type="project" value="InterPro"/>
</dbReference>
<proteinExistence type="inferred from homology"/>
<feature type="region of interest" description="Disordered" evidence="3">
    <location>
        <begin position="21"/>
        <end position="43"/>
    </location>
</feature>
<evidence type="ECO:0000256" key="1">
    <source>
        <dbReference type="ARBA" id="ARBA00010845"/>
    </source>
</evidence>